<dbReference type="Proteomes" id="UP001431221">
    <property type="component" value="Unassembled WGS sequence"/>
</dbReference>
<dbReference type="CDD" id="cd08946">
    <property type="entry name" value="SDR_e"/>
    <property type="match status" value="1"/>
</dbReference>
<evidence type="ECO:0000313" key="3">
    <source>
        <dbReference type="Proteomes" id="UP001431221"/>
    </source>
</evidence>
<proteinExistence type="predicted"/>
<dbReference type="RefSeq" id="WP_248156279.1">
    <property type="nucleotide sequence ID" value="NZ_JALNMJ010000012.1"/>
</dbReference>
<dbReference type="Gene3D" id="3.40.50.720">
    <property type="entry name" value="NAD(P)-binding Rossmann-like Domain"/>
    <property type="match status" value="1"/>
</dbReference>
<dbReference type="SUPFAM" id="SSF51735">
    <property type="entry name" value="NAD(P)-binding Rossmann-fold domains"/>
    <property type="match status" value="1"/>
</dbReference>
<gene>
    <name evidence="2" type="ORF">M0H32_17510</name>
</gene>
<organism evidence="2 3">
    <name type="scientific">Roseibium sediminicola</name>
    <dbReference type="NCBI Taxonomy" id="2933272"/>
    <lineage>
        <taxon>Bacteria</taxon>
        <taxon>Pseudomonadati</taxon>
        <taxon>Pseudomonadota</taxon>
        <taxon>Alphaproteobacteria</taxon>
        <taxon>Hyphomicrobiales</taxon>
        <taxon>Stappiaceae</taxon>
        <taxon>Roseibium</taxon>
    </lineage>
</organism>
<protein>
    <submittedName>
        <fullName evidence="2">NAD(P)-dependent oxidoreductase</fullName>
    </submittedName>
</protein>
<evidence type="ECO:0000313" key="2">
    <source>
        <dbReference type="EMBL" id="MCK7613969.1"/>
    </source>
</evidence>
<keyword evidence="3" id="KW-1185">Reference proteome</keyword>
<feature type="domain" description="NAD-dependent epimerase/dehydratase" evidence="1">
    <location>
        <begin position="4"/>
        <end position="204"/>
    </location>
</feature>
<accession>A0ABT0GX06</accession>
<dbReference type="EMBL" id="JALNMJ010000012">
    <property type="protein sequence ID" value="MCK7613969.1"/>
    <property type="molecule type" value="Genomic_DNA"/>
</dbReference>
<dbReference type="PANTHER" id="PTHR43245">
    <property type="entry name" value="BIFUNCTIONAL POLYMYXIN RESISTANCE PROTEIN ARNA"/>
    <property type="match status" value="1"/>
</dbReference>
<reference evidence="2" key="1">
    <citation type="submission" date="2022-04" db="EMBL/GenBank/DDBJ databases">
        <title>Roseibium sp. CAU 1639 isolated from mud.</title>
        <authorList>
            <person name="Kim W."/>
        </authorList>
    </citation>
    <scope>NUCLEOTIDE SEQUENCE</scope>
    <source>
        <strain evidence="2">CAU 1639</strain>
    </source>
</reference>
<dbReference type="Pfam" id="PF01370">
    <property type="entry name" value="Epimerase"/>
    <property type="match status" value="1"/>
</dbReference>
<dbReference type="InterPro" id="IPR001509">
    <property type="entry name" value="Epimerase_deHydtase"/>
</dbReference>
<sequence length="271" mass="29074">MKATVLGASGFIGGNLVRYLQDFGYEVSTPGRASLETLNGDLGRVFYCIGMTGNFRAQPLATVDAHAGLLGRLLERIDFDSFVFFSSTRIYGLAGDMAETSEDLPVKVLPSADTTYDLSKLLGEALCLSLRRPSVKVVRLSNVYGTGQSNATFLSSLLADLAASGTATIRESSNSSKDYVSIEDVVGLAEKIARSGRHQIYNVASGQPVFHLEIAKLAQDEGYRCSFAPGGAQRVFPQINIGRLQSEFGFKPRSLLEDLPSLLRAASSNAS</sequence>
<dbReference type="InterPro" id="IPR050177">
    <property type="entry name" value="Lipid_A_modif_metabolic_enz"/>
</dbReference>
<name>A0ABT0GX06_9HYPH</name>
<evidence type="ECO:0000259" key="1">
    <source>
        <dbReference type="Pfam" id="PF01370"/>
    </source>
</evidence>
<comment type="caution">
    <text evidence="2">The sequence shown here is derived from an EMBL/GenBank/DDBJ whole genome shotgun (WGS) entry which is preliminary data.</text>
</comment>
<dbReference type="InterPro" id="IPR036291">
    <property type="entry name" value="NAD(P)-bd_dom_sf"/>
</dbReference>